<dbReference type="FunFam" id="2.30.29.30:FF:000084">
    <property type="entry name" value="G protein-coupled receptor kinase"/>
    <property type="match status" value="1"/>
</dbReference>
<comment type="catalytic activity">
    <reaction evidence="8">
        <text>[beta-adrenergic receptor] + ATP = [beta-adrenergic receptor]-phosphate + ADP + H(+)</text>
        <dbReference type="Rhea" id="RHEA:19429"/>
        <dbReference type="Rhea" id="RHEA-COMP:11222"/>
        <dbReference type="Rhea" id="RHEA-COMP:11223"/>
        <dbReference type="ChEBI" id="CHEBI:15378"/>
        <dbReference type="ChEBI" id="CHEBI:30616"/>
        <dbReference type="ChEBI" id="CHEBI:43176"/>
        <dbReference type="ChEBI" id="CHEBI:68546"/>
        <dbReference type="ChEBI" id="CHEBI:456216"/>
        <dbReference type="EC" id="2.7.11.15"/>
    </reaction>
    <physiologicalReaction direction="left-to-right" evidence="8">
        <dbReference type="Rhea" id="RHEA:19430"/>
    </physiologicalReaction>
</comment>
<dbReference type="SMART" id="SM00233">
    <property type="entry name" value="PH"/>
    <property type="match status" value="1"/>
</dbReference>
<evidence type="ECO:0000256" key="6">
    <source>
        <dbReference type="ARBA" id="ARBA00022840"/>
    </source>
</evidence>
<dbReference type="GO" id="GO:0001664">
    <property type="term" value="F:G protein-coupled receptor binding"/>
    <property type="evidence" value="ECO:0007669"/>
    <property type="project" value="TreeGrafter"/>
</dbReference>
<dbReference type="GO" id="GO:0055001">
    <property type="term" value="P:muscle cell development"/>
    <property type="evidence" value="ECO:0007669"/>
    <property type="project" value="Ensembl"/>
</dbReference>
<dbReference type="InterPro" id="IPR017441">
    <property type="entry name" value="Protein_kinase_ATP_BS"/>
</dbReference>
<dbReference type="InterPro" id="IPR011009">
    <property type="entry name" value="Kinase-like_dom_sf"/>
</dbReference>
<dbReference type="Gene3D" id="1.10.167.10">
    <property type="entry name" value="Regulator of G-protein Signalling 4, domain 2"/>
    <property type="match status" value="1"/>
</dbReference>
<dbReference type="CDD" id="cd01240">
    <property type="entry name" value="PH_GRK2_subgroup"/>
    <property type="match status" value="1"/>
</dbReference>
<organism evidence="16 17">
    <name type="scientific">Nothobranchius furzeri</name>
    <name type="common">Turquoise killifish</name>
    <dbReference type="NCBI Taxonomy" id="105023"/>
    <lineage>
        <taxon>Eukaryota</taxon>
        <taxon>Metazoa</taxon>
        <taxon>Chordata</taxon>
        <taxon>Craniata</taxon>
        <taxon>Vertebrata</taxon>
        <taxon>Euteleostomi</taxon>
        <taxon>Actinopterygii</taxon>
        <taxon>Neopterygii</taxon>
        <taxon>Teleostei</taxon>
        <taxon>Neoteleostei</taxon>
        <taxon>Acanthomorphata</taxon>
        <taxon>Ovalentaria</taxon>
        <taxon>Atherinomorphae</taxon>
        <taxon>Cyprinodontiformes</taxon>
        <taxon>Nothobranchiidae</taxon>
        <taxon>Nothobranchius</taxon>
    </lineage>
</organism>
<dbReference type="SMART" id="SM00315">
    <property type="entry name" value="RGS"/>
    <property type="match status" value="1"/>
</dbReference>
<dbReference type="PROSITE" id="PS51285">
    <property type="entry name" value="AGC_KINASE_CTER"/>
    <property type="match status" value="1"/>
</dbReference>
<dbReference type="PROSITE" id="PS50003">
    <property type="entry name" value="PH_DOMAIN"/>
    <property type="match status" value="1"/>
</dbReference>
<keyword evidence="17" id="KW-1185">Reference proteome</keyword>
<dbReference type="SUPFAM" id="SSF56112">
    <property type="entry name" value="Protein kinase-like (PK-like)"/>
    <property type="match status" value="1"/>
</dbReference>
<comment type="subcellular location">
    <subcellularLocation>
        <location evidence="7">Presynapse</location>
    </subcellularLocation>
</comment>
<dbReference type="SUPFAM" id="SSF50729">
    <property type="entry name" value="PH domain-like"/>
    <property type="match status" value="1"/>
</dbReference>
<evidence type="ECO:0000259" key="14">
    <source>
        <dbReference type="PROSITE" id="PS50132"/>
    </source>
</evidence>
<feature type="domain" description="Protein kinase" evidence="13">
    <location>
        <begin position="199"/>
        <end position="461"/>
    </location>
</feature>
<dbReference type="GO" id="GO:0005524">
    <property type="term" value="F:ATP binding"/>
    <property type="evidence" value="ECO:0007669"/>
    <property type="project" value="UniProtKB-UniRule"/>
</dbReference>
<reference evidence="16" key="2">
    <citation type="submission" date="2025-09" db="UniProtKB">
        <authorList>
            <consortium name="Ensembl"/>
        </authorList>
    </citation>
    <scope>IDENTIFICATION</scope>
</reference>
<dbReference type="GO" id="GO:0008016">
    <property type="term" value="P:regulation of heart contraction"/>
    <property type="evidence" value="ECO:0007669"/>
    <property type="project" value="Ensembl"/>
</dbReference>
<evidence type="ECO:0000256" key="3">
    <source>
        <dbReference type="ARBA" id="ARBA00022679"/>
    </source>
</evidence>
<dbReference type="PROSITE" id="PS00108">
    <property type="entry name" value="PROTEIN_KINASE_ST"/>
    <property type="match status" value="1"/>
</dbReference>
<name>A0A8C6P171_NOTFU</name>
<dbReference type="GeneTree" id="ENSGT00940000157699"/>
<dbReference type="Gene3D" id="1.10.510.10">
    <property type="entry name" value="Transferase(Phosphotransferase) domain 1"/>
    <property type="match status" value="1"/>
</dbReference>
<feature type="domain" description="RGS" evidence="14">
    <location>
        <begin position="54"/>
        <end position="116"/>
    </location>
</feature>
<dbReference type="GO" id="GO:0098793">
    <property type="term" value="C:presynapse"/>
    <property type="evidence" value="ECO:0007669"/>
    <property type="project" value="UniProtKB-SubCell"/>
</dbReference>
<proteinExistence type="inferred from homology"/>
<dbReference type="PRINTS" id="PR00717">
    <property type="entry name" value="GPCRKINASE"/>
</dbReference>
<accession>A0A8C6P171</accession>
<dbReference type="PROSITE" id="PS50011">
    <property type="entry name" value="PROTEIN_KINASE_DOM"/>
    <property type="match status" value="1"/>
</dbReference>
<dbReference type="PROSITE" id="PS50132">
    <property type="entry name" value="RGS"/>
    <property type="match status" value="1"/>
</dbReference>
<dbReference type="FunFam" id="3.30.200.20:FF:000068">
    <property type="entry name" value="G protein-coupled receptor kinase"/>
    <property type="match status" value="1"/>
</dbReference>
<gene>
    <name evidence="16" type="primary">GRK3</name>
</gene>
<evidence type="ECO:0000256" key="9">
    <source>
        <dbReference type="PIRSR" id="PIRSR600239-51"/>
    </source>
</evidence>
<evidence type="ECO:0000256" key="2">
    <source>
        <dbReference type="ARBA" id="ARBA00022527"/>
    </source>
</evidence>
<dbReference type="InterPro" id="IPR036305">
    <property type="entry name" value="RGS_sf"/>
</dbReference>
<dbReference type="PANTHER" id="PTHR24355:SF18">
    <property type="entry name" value="G PROTEIN-COUPLED RECEPTOR KINASE"/>
    <property type="match status" value="1"/>
</dbReference>
<dbReference type="Ensembl" id="ENSNFUT00015038397.1">
    <property type="protein sequence ID" value="ENSNFUP00015036779.1"/>
    <property type="gene ID" value="ENSNFUG00015016444.1"/>
</dbReference>
<comment type="similarity">
    <text evidence="1 11">Belongs to the protein kinase superfamily. AGC Ser/Thr protein kinase family. GPRK subfamily.</text>
</comment>
<dbReference type="SMART" id="SM00133">
    <property type="entry name" value="S_TK_X"/>
    <property type="match status" value="1"/>
</dbReference>
<dbReference type="GO" id="GO:0009966">
    <property type="term" value="P:regulation of signal transduction"/>
    <property type="evidence" value="ECO:0007669"/>
    <property type="project" value="TreeGrafter"/>
</dbReference>
<evidence type="ECO:0000259" key="15">
    <source>
        <dbReference type="PROSITE" id="PS51285"/>
    </source>
</evidence>
<protein>
    <recommendedName>
        <fullName evidence="11">G protein-coupled receptor kinase</fullName>
        <ecNumber evidence="11">2.7.11.-</ecNumber>
    </recommendedName>
</protein>
<evidence type="ECO:0000256" key="11">
    <source>
        <dbReference type="RuleBase" id="RU000308"/>
    </source>
</evidence>
<dbReference type="InterPro" id="IPR008271">
    <property type="entry name" value="Ser/Thr_kinase_AS"/>
</dbReference>
<dbReference type="Pfam" id="PF00169">
    <property type="entry name" value="PH"/>
    <property type="match status" value="1"/>
</dbReference>
<feature type="active site" description="Proton acceptor" evidence="9">
    <location>
        <position position="325"/>
    </location>
</feature>
<feature type="domain" description="PH" evidence="12">
    <location>
        <begin position="566"/>
        <end position="660"/>
    </location>
</feature>
<dbReference type="InterPro" id="IPR001849">
    <property type="entry name" value="PH_domain"/>
</dbReference>
<keyword evidence="2 11" id="KW-0723">Serine/threonine-protein kinase</keyword>
<evidence type="ECO:0000259" key="12">
    <source>
        <dbReference type="PROSITE" id="PS50003"/>
    </source>
</evidence>
<dbReference type="PROSITE" id="PS00107">
    <property type="entry name" value="PROTEIN_KINASE_ATP"/>
    <property type="match status" value="1"/>
</dbReference>
<dbReference type="InterPro" id="IPR016137">
    <property type="entry name" value="RGS"/>
</dbReference>
<dbReference type="GO" id="GO:0043009">
    <property type="term" value="P:chordate embryonic development"/>
    <property type="evidence" value="ECO:0007669"/>
    <property type="project" value="Ensembl"/>
</dbReference>
<dbReference type="Proteomes" id="UP000694548">
    <property type="component" value="Unassembled WGS sequence"/>
</dbReference>
<dbReference type="InterPro" id="IPR000719">
    <property type="entry name" value="Prot_kinase_dom"/>
</dbReference>
<dbReference type="AlphaFoldDB" id="A0A8C6P171"/>
<reference evidence="16" key="1">
    <citation type="submission" date="2025-08" db="UniProtKB">
        <authorList>
            <consortium name="Ensembl"/>
        </authorList>
    </citation>
    <scope>IDENTIFICATION</scope>
</reference>
<dbReference type="Pfam" id="PF00615">
    <property type="entry name" value="RGS"/>
    <property type="match status" value="1"/>
</dbReference>
<keyword evidence="6 10" id="KW-0067">ATP-binding</keyword>
<keyword evidence="3 11" id="KW-0808">Transferase</keyword>
<evidence type="ECO:0000256" key="8">
    <source>
        <dbReference type="ARBA" id="ARBA00036224"/>
    </source>
</evidence>
<dbReference type="FunFam" id="1.10.510.10:FF:000118">
    <property type="entry name" value="G protein-coupled receptor kinase"/>
    <property type="match status" value="1"/>
</dbReference>
<dbReference type="GO" id="GO:0007186">
    <property type="term" value="P:G protein-coupled receptor signaling pathway"/>
    <property type="evidence" value="ECO:0007669"/>
    <property type="project" value="TreeGrafter"/>
</dbReference>
<dbReference type="InterPro" id="IPR000961">
    <property type="entry name" value="AGC-kinase_C"/>
</dbReference>
<dbReference type="GO" id="GO:0047696">
    <property type="term" value="F:beta-adrenergic receptor kinase activity"/>
    <property type="evidence" value="ECO:0007669"/>
    <property type="project" value="UniProtKB-EC"/>
</dbReference>
<dbReference type="Gene3D" id="2.30.29.30">
    <property type="entry name" value="Pleckstrin-homology domain (PH domain)/Phosphotyrosine-binding domain (PTB)"/>
    <property type="match status" value="1"/>
</dbReference>
<evidence type="ECO:0000259" key="13">
    <source>
        <dbReference type="PROSITE" id="PS50011"/>
    </source>
</evidence>
<dbReference type="GO" id="GO:0003315">
    <property type="term" value="P:heart rudiment formation"/>
    <property type="evidence" value="ECO:0007669"/>
    <property type="project" value="Ensembl"/>
</dbReference>
<dbReference type="InterPro" id="IPR011993">
    <property type="entry name" value="PH-like_dom_sf"/>
</dbReference>
<dbReference type="Gene3D" id="3.30.200.20">
    <property type="entry name" value="Phosphorylase Kinase, domain 1"/>
    <property type="match status" value="1"/>
</dbReference>
<keyword evidence="4 10" id="KW-0547">Nucleotide-binding</keyword>
<evidence type="ECO:0000256" key="4">
    <source>
        <dbReference type="ARBA" id="ARBA00022741"/>
    </source>
</evidence>
<dbReference type="GO" id="GO:0007224">
    <property type="term" value="P:smoothened signaling pathway"/>
    <property type="evidence" value="ECO:0007669"/>
    <property type="project" value="Ensembl"/>
</dbReference>
<dbReference type="GO" id="GO:0004703">
    <property type="term" value="F:G protein-coupled receptor kinase activity"/>
    <property type="evidence" value="ECO:0007669"/>
    <property type="project" value="InterPro"/>
</dbReference>
<dbReference type="SMART" id="SM00220">
    <property type="entry name" value="S_TKc"/>
    <property type="match status" value="1"/>
</dbReference>
<sequence>MADLEAVLADVSYLMAMEKSKSTPAARASKKIILPEPSIRSVMQKYLEERDELTFDKIFNQKIGFLLFKDFCMNEIDEAVPQLKFYEEIKDYEKMDSEEERLSRSRQIYDVYIMKELLSCSHLELMCVFTSCSHTYLSRGEKVQTGKSGQRINIHHCLWPSGGHNFYPLLFVSSFSDKFTRFCQWKNVELNIHLTMNDFSVHRIIGRGGFGEVYGCRKADTGKMYAMKCLDKKRIKMKQGETLALNERIMLSLVSTGDCPFIVCMTYAFHTPDKLCFILDLMNGGDLHYHLSQHGVFSEKEMRFYAAEIILGLEHMHNRFVVYRDLKPANILLDEHGHVRISDLGLACDFSKKKPHASVGTHGYMAPEVLQKGTAYDSSADWFSLGCMLFKLLRGHSPFRQHKTKDKHEIDRMTLTMNVELPESFTMELKDLLEGLLQRDVAKRLGCQGRGSSEVKEHQFFKGLDWQQVYLQKYPPPLIPPRGEVNAADAFDIGSFDEEDTKGIKLLDSDQELYKNFPLVISERWQQEVAETVYEAVNLDTDKIEARKRAKNKQLGHEEDYALGKDCIMHGYMLKLGNPFLTQWQRRYFYLFPNRVEWRGEGESRQNLLTMEQIVSVEETQIKDKKCILLRIKGGKQFVLQCESDPEFVQWKKELTEAFTEAQKLLRRAPKVIGKGRAGVVELSKPPLTHRNSNGL</sequence>
<evidence type="ECO:0000313" key="17">
    <source>
        <dbReference type="Proteomes" id="UP000694548"/>
    </source>
</evidence>
<keyword evidence="5 11" id="KW-0418">Kinase</keyword>
<feature type="binding site" evidence="10">
    <location>
        <position position="228"/>
    </location>
    <ligand>
        <name>ATP</name>
        <dbReference type="ChEBI" id="CHEBI:30616"/>
    </ligand>
</feature>
<evidence type="ECO:0000256" key="7">
    <source>
        <dbReference type="ARBA" id="ARBA00034106"/>
    </source>
</evidence>
<feature type="domain" description="AGC-kinase C-terminal" evidence="15">
    <location>
        <begin position="462"/>
        <end position="529"/>
    </location>
</feature>
<dbReference type="EC" id="2.7.11.-" evidence="11"/>
<dbReference type="InterPro" id="IPR000239">
    <property type="entry name" value="GPCR_kinase"/>
</dbReference>
<evidence type="ECO:0000256" key="5">
    <source>
        <dbReference type="ARBA" id="ARBA00022777"/>
    </source>
</evidence>
<evidence type="ECO:0000256" key="1">
    <source>
        <dbReference type="ARBA" id="ARBA00009793"/>
    </source>
</evidence>
<evidence type="ECO:0000313" key="16">
    <source>
        <dbReference type="Ensembl" id="ENSNFUP00015036779.1"/>
    </source>
</evidence>
<dbReference type="Pfam" id="PF00069">
    <property type="entry name" value="Pkinase"/>
    <property type="match status" value="1"/>
</dbReference>
<dbReference type="SUPFAM" id="SSF48097">
    <property type="entry name" value="Regulator of G-protein signaling, RGS"/>
    <property type="match status" value="1"/>
</dbReference>
<dbReference type="InterPro" id="IPR044926">
    <property type="entry name" value="RGS_subdomain_2"/>
</dbReference>
<evidence type="ECO:0000256" key="10">
    <source>
        <dbReference type="PROSITE-ProRule" id="PRU10141"/>
    </source>
</evidence>
<dbReference type="PANTHER" id="PTHR24355">
    <property type="entry name" value="G PROTEIN-COUPLED RECEPTOR KINASE/RIBOSOMAL PROTEIN S6 KINASE"/>
    <property type="match status" value="1"/>
</dbReference>